<name>A0A6B2KMF8_9NEIS</name>
<dbReference type="GO" id="GO:0006545">
    <property type="term" value="P:glycine biosynthetic process"/>
    <property type="evidence" value="ECO:0007669"/>
    <property type="project" value="TreeGrafter"/>
</dbReference>
<dbReference type="FunFam" id="3.40.640.10:FF:000030">
    <property type="entry name" value="Low-specificity L-threonine aldolase"/>
    <property type="match status" value="1"/>
</dbReference>
<proteinExistence type="inferred from homology"/>
<feature type="modified residue" description="N6-(pyridoxal phosphate)lysine" evidence="6">
    <location>
        <position position="200"/>
    </location>
</feature>
<evidence type="ECO:0000256" key="6">
    <source>
        <dbReference type="PIRSR" id="PIRSR017617-1"/>
    </source>
</evidence>
<dbReference type="PIRSF" id="PIRSF017617">
    <property type="entry name" value="Thr_aldolase"/>
    <property type="match status" value="1"/>
</dbReference>
<dbReference type="CDD" id="cd06502">
    <property type="entry name" value="TA_like"/>
    <property type="match status" value="1"/>
</dbReference>
<evidence type="ECO:0000313" key="9">
    <source>
        <dbReference type="Proteomes" id="UP000482578"/>
    </source>
</evidence>
<dbReference type="AlphaFoldDB" id="A0A6B2KMF8"/>
<comment type="caution">
    <text evidence="8">The sequence shown here is derived from an EMBL/GenBank/DDBJ whole genome shotgun (WGS) entry which is preliminary data.</text>
</comment>
<dbReference type="NCBIfam" id="NF007825">
    <property type="entry name" value="PRK10534.1"/>
    <property type="match status" value="1"/>
</dbReference>
<dbReference type="PANTHER" id="PTHR48097">
    <property type="entry name" value="L-THREONINE ALDOLASE-RELATED"/>
    <property type="match status" value="1"/>
</dbReference>
<dbReference type="InterPro" id="IPR015422">
    <property type="entry name" value="PyrdxlP-dep_Trfase_small"/>
</dbReference>
<dbReference type="GO" id="GO:0005829">
    <property type="term" value="C:cytosol"/>
    <property type="evidence" value="ECO:0007669"/>
    <property type="project" value="TreeGrafter"/>
</dbReference>
<evidence type="ECO:0000256" key="1">
    <source>
        <dbReference type="ARBA" id="ARBA00001933"/>
    </source>
</evidence>
<dbReference type="InterPro" id="IPR015421">
    <property type="entry name" value="PyrdxlP-dep_Trfase_major"/>
</dbReference>
<evidence type="ECO:0000256" key="3">
    <source>
        <dbReference type="ARBA" id="ARBA00011881"/>
    </source>
</evidence>
<dbReference type="GO" id="GO:0006567">
    <property type="term" value="P:L-threonine catabolic process"/>
    <property type="evidence" value="ECO:0007669"/>
    <property type="project" value="TreeGrafter"/>
</dbReference>
<dbReference type="NCBIfam" id="NF041359">
    <property type="entry name" value="GntG_guanitoxin"/>
    <property type="match status" value="1"/>
</dbReference>
<evidence type="ECO:0000259" key="7">
    <source>
        <dbReference type="Pfam" id="PF01212"/>
    </source>
</evidence>
<keyword evidence="5 8" id="KW-0456">Lyase</keyword>
<feature type="domain" description="Aromatic amino acid beta-eliminating lyase/threonine aldolase" evidence="7">
    <location>
        <begin position="5"/>
        <end position="287"/>
    </location>
</feature>
<sequence>MQWLDVRSDTVTQPTPAMREAMFAAVVGDDVYGDDPTVAELEALGARMLGKEAALLVPTGNFGNQLALLTHCRRGDEVILGDDCHIVWHETGGAAVIAGVQLRTIESELGVLDPKAIEARIRVGEDIHFPRTGLICLENAHSNGRVIPLEVMAETRRVADRHGVPIHLDGARVFNAATHLGCDVREITRYADSVMCCLSKGLAAPVGSLLAGSTEFIARARRGRKLMGGGMRQAGVIAAPGIVALRQMSGRLAEDHANARRLAARLAALPGVWLDEASVQINMVWFRLADSVDVTALMDALADAGVKANPPEDGWMRVVTHWQVSAADVERLADVFEAALTDRA</sequence>
<dbReference type="Proteomes" id="UP000482578">
    <property type="component" value="Unassembled WGS sequence"/>
</dbReference>
<reference evidence="8 9" key="1">
    <citation type="submission" date="2020-02" db="EMBL/GenBank/DDBJ databases">
        <authorList>
            <person name="Yang Z."/>
        </authorList>
    </citation>
    <scope>NUCLEOTIDE SEQUENCE [LARGE SCALE GENOMIC DNA]</scope>
    <source>
        <strain evidence="8 9">HX-7-9</strain>
    </source>
</reference>
<dbReference type="InterPro" id="IPR001597">
    <property type="entry name" value="ArAA_b-elim_lyase/Thr_aldolase"/>
</dbReference>
<dbReference type="RefSeq" id="WP_163314666.1">
    <property type="nucleotide sequence ID" value="NZ_JAAGAA010000001.1"/>
</dbReference>
<dbReference type="GO" id="GO:0008732">
    <property type="term" value="F:L-allo-threonine aldolase activity"/>
    <property type="evidence" value="ECO:0007669"/>
    <property type="project" value="TreeGrafter"/>
</dbReference>
<comment type="cofactor">
    <cofactor evidence="1">
        <name>pyridoxal 5'-phosphate</name>
        <dbReference type="ChEBI" id="CHEBI:597326"/>
    </cofactor>
</comment>
<evidence type="ECO:0000256" key="5">
    <source>
        <dbReference type="ARBA" id="ARBA00023239"/>
    </source>
</evidence>
<evidence type="ECO:0000313" key="8">
    <source>
        <dbReference type="EMBL" id="NDV11365.1"/>
    </source>
</evidence>
<dbReference type="Gene3D" id="3.90.1150.10">
    <property type="entry name" value="Aspartate Aminotransferase, domain 1"/>
    <property type="match status" value="1"/>
</dbReference>
<dbReference type="EMBL" id="JAAGAA010000001">
    <property type="protein sequence ID" value="NDV11365.1"/>
    <property type="molecule type" value="Genomic_DNA"/>
</dbReference>
<dbReference type="Pfam" id="PF01212">
    <property type="entry name" value="Beta_elim_lyase"/>
    <property type="match status" value="1"/>
</dbReference>
<evidence type="ECO:0000256" key="4">
    <source>
        <dbReference type="ARBA" id="ARBA00022898"/>
    </source>
</evidence>
<dbReference type="InterPro" id="IPR015424">
    <property type="entry name" value="PyrdxlP-dep_Trfase"/>
</dbReference>
<keyword evidence="9" id="KW-1185">Reference proteome</keyword>
<gene>
    <name evidence="8" type="primary">ltaE</name>
    <name evidence="8" type="ORF">GZH52_00890</name>
</gene>
<accession>A0A6B2KMF8</accession>
<organism evidence="8 9">
    <name type="scientific">Crenobacter caeni</name>
    <dbReference type="NCBI Taxonomy" id="2705474"/>
    <lineage>
        <taxon>Bacteria</taxon>
        <taxon>Pseudomonadati</taxon>
        <taxon>Pseudomonadota</taxon>
        <taxon>Betaproteobacteria</taxon>
        <taxon>Neisseriales</taxon>
        <taxon>Neisseriaceae</taxon>
        <taxon>Crenobacter</taxon>
    </lineage>
</organism>
<dbReference type="EC" id="4.1.2.48" evidence="8"/>
<dbReference type="PANTHER" id="PTHR48097:SF9">
    <property type="entry name" value="L-THREONINE ALDOLASE"/>
    <property type="match status" value="1"/>
</dbReference>
<keyword evidence="4" id="KW-0663">Pyridoxal phosphate</keyword>
<dbReference type="Gene3D" id="3.40.640.10">
    <property type="entry name" value="Type I PLP-dependent aspartate aminotransferase-like (Major domain)"/>
    <property type="match status" value="1"/>
</dbReference>
<comment type="subunit">
    <text evidence="3">Homotetramer.</text>
</comment>
<dbReference type="InterPro" id="IPR023603">
    <property type="entry name" value="Low_specificity_L-TA-like"/>
</dbReference>
<evidence type="ECO:0000256" key="2">
    <source>
        <dbReference type="ARBA" id="ARBA00006966"/>
    </source>
</evidence>
<protein>
    <submittedName>
        <fullName evidence="8">Low-specificity L-threonine aldolase</fullName>
        <ecNumber evidence="8">4.1.2.48</ecNumber>
    </submittedName>
</protein>
<comment type="similarity">
    <text evidence="2">Belongs to the threonine aldolase family.</text>
</comment>
<dbReference type="SUPFAM" id="SSF53383">
    <property type="entry name" value="PLP-dependent transferases"/>
    <property type="match status" value="1"/>
</dbReference>